<evidence type="ECO:0000313" key="3">
    <source>
        <dbReference type="Proteomes" id="UP001234178"/>
    </source>
</evidence>
<reference evidence="2 3" key="1">
    <citation type="journal article" date="2023" name="Nucleic Acids Res.">
        <title>The hologenome of Daphnia magna reveals possible DNA methylation and microbiome-mediated evolution of the host genome.</title>
        <authorList>
            <person name="Chaturvedi A."/>
            <person name="Li X."/>
            <person name="Dhandapani V."/>
            <person name="Marshall H."/>
            <person name="Kissane S."/>
            <person name="Cuenca-Cambronero M."/>
            <person name="Asole G."/>
            <person name="Calvet F."/>
            <person name="Ruiz-Romero M."/>
            <person name="Marangio P."/>
            <person name="Guigo R."/>
            <person name="Rago D."/>
            <person name="Mirbahai L."/>
            <person name="Eastwood N."/>
            <person name="Colbourne J.K."/>
            <person name="Zhou J."/>
            <person name="Mallon E."/>
            <person name="Orsini L."/>
        </authorList>
    </citation>
    <scope>NUCLEOTIDE SEQUENCE [LARGE SCALE GENOMIC DNA]</scope>
    <source>
        <strain evidence="2">LRV0_1</strain>
    </source>
</reference>
<evidence type="ECO:0000313" key="2">
    <source>
        <dbReference type="EMBL" id="KAK4030721.1"/>
    </source>
</evidence>
<gene>
    <name evidence="2" type="ORF">OUZ56_024060</name>
</gene>
<evidence type="ECO:0000256" key="1">
    <source>
        <dbReference type="SAM" id="MobiDB-lite"/>
    </source>
</evidence>
<protein>
    <submittedName>
        <fullName evidence="2">Uncharacterized protein</fullName>
    </submittedName>
</protein>
<comment type="caution">
    <text evidence="2">The sequence shown here is derived from an EMBL/GenBank/DDBJ whole genome shotgun (WGS) entry which is preliminary data.</text>
</comment>
<feature type="compositionally biased region" description="Basic and acidic residues" evidence="1">
    <location>
        <begin position="38"/>
        <end position="51"/>
    </location>
</feature>
<name>A0ABR0B025_9CRUS</name>
<feature type="region of interest" description="Disordered" evidence="1">
    <location>
        <begin position="37"/>
        <end position="61"/>
    </location>
</feature>
<proteinExistence type="predicted"/>
<sequence length="111" mass="12657">MYRLRAKATAAQDMEDEETCQEIPFYSVNETEFSQLTENDHLHASTEKESTEDNASVSGIENDLPIDDHIEKVVWVDTIGMRGKHFGWCECQLVASVFDIFLPRVATSLHH</sequence>
<keyword evidence="3" id="KW-1185">Reference proteome</keyword>
<dbReference type="EMBL" id="JAOYFB010000039">
    <property type="protein sequence ID" value="KAK4030721.1"/>
    <property type="molecule type" value="Genomic_DNA"/>
</dbReference>
<accession>A0ABR0B025</accession>
<dbReference type="Proteomes" id="UP001234178">
    <property type="component" value="Unassembled WGS sequence"/>
</dbReference>
<organism evidence="2 3">
    <name type="scientific">Daphnia magna</name>
    <dbReference type="NCBI Taxonomy" id="35525"/>
    <lineage>
        <taxon>Eukaryota</taxon>
        <taxon>Metazoa</taxon>
        <taxon>Ecdysozoa</taxon>
        <taxon>Arthropoda</taxon>
        <taxon>Crustacea</taxon>
        <taxon>Branchiopoda</taxon>
        <taxon>Diplostraca</taxon>
        <taxon>Cladocera</taxon>
        <taxon>Anomopoda</taxon>
        <taxon>Daphniidae</taxon>
        <taxon>Daphnia</taxon>
    </lineage>
</organism>